<dbReference type="PANTHER" id="PTHR35340">
    <property type="entry name" value="PQQ ENZYME REPEAT PROTEIN-RELATED"/>
    <property type="match status" value="1"/>
</dbReference>
<dbReference type="Pfam" id="PF14269">
    <property type="entry name" value="Arylsulfotran_2"/>
    <property type="match status" value="1"/>
</dbReference>
<comment type="caution">
    <text evidence="3">The sequence shown here is derived from an EMBL/GenBank/DDBJ whole genome shotgun (WGS) entry which is preliminary data.</text>
</comment>
<reference evidence="3" key="1">
    <citation type="journal article" date="2023" name="Access Microbiol">
        <title>De-novo genome assembly for Akanthomyces muscarius, a biocontrol agent of insect agricultural pests.</title>
        <authorList>
            <person name="Erdos Z."/>
            <person name="Studholme D.J."/>
            <person name="Raymond B."/>
            <person name="Sharma M."/>
        </authorList>
    </citation>
    <scope>NUCLEOTIDE SEQUENCE</scope>
    <source>
        <strain evidence="3">Ve6</strain>
    </source>
</reference>
<dbReference type="Proteomes" id="UP001144673">
    <property type="component" value="Chromosome 2"/>
</dbReference>
<keyword evidence="4" id="KW-1185">Reference proteome</keyword>
<dbReference type="EMBL" id="JAJHUN010000011">
    <property type="protein sequence ID" value="KAJ4145914.1"/>
    <property type="molecule type" value="Genomic_DNA"/>
</dbReference>
<dbReference type="GeneID" id="80891904"/>
<evidence type="ECO:0000256" key="1">
    <source>
        <dbReference type="SAM" id="MobiDB-lite"/>
    </source>
</evidence>
<name>A0A9W8Q5Z3_AKAMU</name>
<dbReference type="AlphaFoldDB" id="A0A9W8Q5Z3"/>
<dbReference type="KEGG" id="amus:LMH87_004745"/>
<keyword evidence="2" id="KW-0732">Signal</keyword>
<evidence type="ECO:0000313" key="3">
    <source>
        <dbReference type="EMBL" id="KAJ4145914.1"/>
    </source>
</evidence>
<dbReference type="InterPro" id="IPR011047">
    <property type="entry name" value="Quinoprotein_ADH-like_sf"/>
</dbReference>
<protein>
    <recommendedName>
        <fullName evidence="5">Arylsulfotransferase</fullName>
    </recommendedName>
</protein>
<evidence type="ECO:0000256" key="2">
    <source>
        <dbReference type="SAM" id="SignalP"/>
    </source>
</evidence>
<dbReference type="RefSeq" id="XP_056049584.1">
    <property type="nucleotide sequence ID" value="XM_056196013.1"/>
</dbReference>
<feature type="signal peptide" evidence="2">
    <location>
        <begin position="1"/>
        <end position="24"/>
    </location>
</feature>
<gene>
    <name evidence="3" type="ORF">LMH87_004745</name>
</gene>
<feature type="chain" id="PRO_5040726574" description="Arylsulfotransferase" evidence="2">
    <location>
        <begin position="25"/>
        <end position="560"/>
    </location>
</feature>
<evidence type="ECO:0000313" key="4">
    <source>
        <dbReference type="Proteomes" id="UP001144673"/>
    </source>
</evidence>
<dbReference type="PANTHER" id="PTHR35340:SF5">
    <property type="entry name" value="ASST-DOMAIN-CONTAINING PROTEIN"/>
    <property type="match status" value="1"/>
</dbReference>
<feature type="region of interest" description="Disordered" evidence="1">
    <location>
        <begin position="536"/>
        <end position="560"/>
    </location>
</feature>
<organism evidence="3 4">
    <name type="scientific">Akanthomyces muscarius</name>
    <name type="common">Entomopathogenic fungus</name>
    <name type="synonym">Lecanicillium muscarium</name>
    <dbReference type="NCBI Taxonomy" id="2231603"/>
    <lineage>
        <taxon>Eukaryota</taxon>
        <taxon>Fungi</taxon>
        <taxon>Dikarya</taxon>
        <taxon>Ascomycota</taxon>
        <taxon>Pezizomycotina</taxon>
        <taxon>Sordariomycetes</taxon>
        <taxon>Hypocreomycetidae</taxon>
        <taxon>Hypocreales</taxon>
        <taxon>Cordycipitaceae</taxon>
        <taxon>Akanthomyces</taxon>
    </lineage>
</organism>
<evidence type="ECO:0008006" key="5">
    <source>
        <dbReference type="Google" id="ProtNLM"/>
    </source>
</evidence>
<dbReference type="InterPro" id="IPR053143">
    <property type="entry name" value="Arylsulfate_ST"/>
</dbReference>
<dbReference type="SUPFAM" id="SSF50998">
    <property type="entry name" value="Quinoprotein alcohol dehydrogenase-like"/>
    <property type="match status" value="1"/>
</dbReference>
<proteinExistence type="predicted"/>
<sequence length="560" mass="61613">MASAFLFITIAAISALFLADKSTADVPLFTDLGRYTTLVNASKGLPTQTFRSSDIIAPIFMVNSWDKRNVDTATHMFLGEMPGPGKAGPMIFDARDLSLVYADQQYHKSLNSDVRYINGTRYLTALVMGAEKNAVYCLVFDEMYSLKYNISVHGTEGDMHELQVTPEGTVILSTAFSIPFDCSPVGGPKSCTLRDSGFQEIDLNSDTVVFNWSASAHFEISESYSKFNNTFDRYRGVGYDFFHINSIDKTANGNYLVSSRNLCLLVLISGRDGSIIWRLGGRHNQFSDLSNGTAINFSWQHDARVHHIEKQITLLDNHASETAYCKGKCQTRGLVLEIDSDKLTARRVHEYFHPESINSEAMGNLQVLESGNVLLAFGFNPAIVEYTIGGAPVLDIQLGNIGVGFQVNNGVYRASKYNWTGKPTWPPSVVVDTPEKGMVNTTIYLSWNGATDVASWSVFASNDSATVWRESNVIAQHYRSGFETTIHFDNENNFNCIGAAAVSATDAILGRTAIIDLKLGDSSNLYDTTCTHARREKRKADAQVRNGRGVTVATGKTNTG</sequence>
<accession>A0A9W8Q5Z3</accession>
<dbReference type="InterPro" id="IPR039535">
    <property type="entry name" value="ASST-like"/>
</dbReference>